<dbReference type="RefSeq" id="WP_309798177.1">
    <property type="nucleotide sequence ID" value="NZ_JAVDPW010000008.1"/>
</dbReference>
<dbReference type="Pfam" id="PF11162">
    <property type="entry name" value="DUF2946"/>
    <property type="match status" value="1"/>
</dbReference>
<dbReference type="EMBL" id="JAVDPW010000008">
    <property type="protein sequence ID" value="MDR6292243.1"/>
    <property type="molecule type" value="Genomic_DNA"/>
</dbReference>
<sequence>MRRRQGRTSWVALCAAYLLFFQALIGGFAIGASAAPVAFDPLSGLCRADGGPSTPDRPDQPAGHGHLPDCCTIGCSMFGGHMAPVFVAVLLVPQLAGEPEATPLRTAPAVVAVPRSPANPRAPPFQA</sequence>
<gene>
    <name evidence="1" type="ORF">E9232_004781</name>
</gene>
<accession>A0ABU1JUF1</accession>
<protein>
    <recommendedName>
        <fullName evidence="3">DUF2946 domain-containing protein</fullName>
    </recommendedName>
</protein>
<reference evidence="1 2" key="1">
    <citation type="submission" date="2023-07" db="EMBL/GenBank/DDBJ databases">
        <title>Sorghum-associated microbial communities from plants grown in Nebraska, USA.</title>
        <authorList>
            <person name="Schachtman D."/>
        </authorList>
    </citation>
    <scope>NUCLEOTIDE SEQUENCE [LARGE SCALE GENOMIC DNA]</scope>
    <source>
        <strain evidence="1 2">584</strain>
    </source>
</reference>
<keyword evidence="2" id="KW-1185">Reference proteome</keyword>
<name>A0ABU1JUF1_9PROT</name>
<dbReference type="Proteomes" id="UP001262410">
    <property type="component" value="Unassembled WGS sequence"/>
</dbReference>
<evidence type="ECO:0000313" key="2">
    <source>
        <dbReference type="Proteomes" id="UP001262410"/>
    </source>
</evidence>
<evidence type="ECO:0008006" key="3">
    <source>
        <dbReference type="Google" id="ProtNLM"/>
    </source>
</evidence>
<evidence type="ECO:0000313" key="1">
    <source>
        <dbReference type="EMBL" id="MDR6292243.1"/>
    </source>
</evidence>
<comment type="caution">
    <text evidence="1">The sequence shown here is derived from an EMBL/GenBank/DDBJ whole genome shotgun (WGS) entry which is preliminary data.</text>
</comment>
<proteinExistence type="predicted"/>
<dbReference type="InterPro" id="IPR021333">
    <property type="entry name" value="DUF2946"/>
</dbReference>
<organism evidence="1 2">
    <name type="scientific">Inquilinus ginsengisoli</name>
    <dbReference type="NCBI Taxonomy" id="363840"/>
    <lineage>
        <taxon>Bacteria</taxon>
        <taxon>Pseudomonadati</taxon>
        <taxon>Pseudomonadota</taxon>
        <taxon>Alphaproteobacteria</taxon>
        <taxon>Rhodospirillales</taxon>
        <taxon>Rhodospirillaceae</taxon>
        <taxon>Inquilinus</taxon>
    </lineage>
</organism>